<comment type="caution">
    <text evidence="1">The sequence shown here is derived from an EMBL/GenBank/DDBJ whole genome shotgun (WGS) entry which is preliminary data.</text>
</comment>
<proteinExistence type="predicted"/>
<gene>
    <name evidence="1" type="ORF">NPIL_348471</name>
</gene>
<dbReference type="EMBL" id="BMAW01064990">
    <property type="protein sequence ID" value="GFT48253.1"/>
    <property type="molecule type" value="Genomic_DNA"/>
</dbReference>
<organism evidence="1 2">
    <name type="scientific">Nephila pilipes</name>
    <name type="common">Giant wood spider</name>
    <name type="synonym">Nephila maculata</name>
    <dbReference type="NCBI Taxonomy" id="299642"/>
    <lineage>
        <taxon>Eukaryota</taxon>
        <taxon>Metazoa</taxon>
        <taxon>Ecdysozoa</taxon>
        <taxon>Arthropoda</taxon>
        <taxon>Chelicerata</taxon>
        <taxon>Arachnida</taxon>
        <taxon>Araneae</taxon>
        <taxon>Araneomorphae</taxon>
        <taxon>Entelegynae</taxon>
        <taxon>Araneoidea</taxon>
        <taxon>Nephilidae</taxon>
        <taxon>Nephila</taxon>
    </lineage>
</organism>
<dbReference type="AlphaFoldDB" id="A0A8X6TVN3"/>
<sequence length="141" mass="15998">MHFCWLQQRRYGTFRPARANTKSRATQWAFTSKKKVVLSRGGSGTLAYKRRTNIAVEKKVPAFFCCLLEKMLPKGCLRRVGVRRCLKALSARQIATGFCQQIALQLELMRKAIRVTLTIGYTNEGIPANDKCLKRSSLLVC</sequence>
<accession>A0A8X6TVN3</accession>
<reference evidence="1" key="1">
    <citation type="submission" date="2020-08" db="EMBL/GenBank/DDBJ databases">
        <title>Multicomponent nature underlies the extraordinary mechanical properties of spider dragline silk.</title>
        <authorList>
            <person name="Kono N."/>
            <person name="Nakamura H."/>
            <person name="Mori M."/>
            <person name="Yoshida Y."/>
            <person name="Ohtoshi R."/>
            <person name="Malay A.D."/>
            <person name="Moran D.A.P."/>
            <person name="Tomita M."/>
            <person name="Numata K."/>
            <person name="Arakawa K."/>
        </authorList>
    </citation>
    <scope>NUCLEOTIDE SEQUENCE</scope>
</reference>
<protein>
    <submittedName>
        <fullName evidence="1">Uncharacterized protein</fullName>
    </submittedName>
</protein>
<evidence type="ECO:0000313" key="1">
    <source>
        <dbReference type="EMBL" id="GFT48253.1"/>
    </source>
</evidence>
<dbReference type="Proteomes" id="UP000887013">
    <property type="component" value="Unassembled WGS sequence"/>
</dbReference>
<keyword evidence="2" id="KW-1185">Reference proteome</keyword>
<name>A0A8X6TVN3_NEPPI</name>
<evidence type="ECO:0000313" key="2">
    <source>
        <dbReference type="Proteomes" id="UP000887013"/>
    </source>
</evidence>